<feature type="region of interest" description="Disordered" evidence="1">
    <location>
        <begin position="516"/>
        <end position="536"/>
    </location>
</feature>
<evidence type="ECO:0008006" key="4">
    <source>
        <dbReference type="Google" id="ProtNLM"/>
    </source>
</evidence>
<name>A0ABS2DEV5_9BACI</name>
<accession>A0ABS2DEV5</accession>
<evidence type="ECO:0000313" key="3">
    <source>
        <dbReference type="Proteomes" id="UP001518925"/>
    </source>
</evidence>
<reference evidence="2 3" key="1">
    <citation type="submission" date="2021-02" db="EMBL/GenBank/DDBJ databases">
        <title>Bacillus sp. RD4P76, an endophyte from a halophyte.</title>
        <authorList>
            <person name="Sun J.-Q."/>
        </authorList>
    </citation>
    <scope>NUCLEOTIDE SEQUENCE [LARGE SCALE GENOMIC DNA]</scope>
    <source>
        <strain evidence="2 3">RD4P76</strain>
    </source>
</reference>
<proteinExistence type="predicted"/>
<keyword evidence="3" id="KW-1185">Reference proteome</keyword>
<feature type="compositionally biased region" description="Low complexity" evidence="1">
    <location>
        <begin position="516"/>
        <end position="527"/>
    </location>
</feature>
<protein>
    <recommendedName>
        <fullName evidence="4">ATP-binding protein</fullName>
    </recommendedName>
</protein>
<dbReference type="Proteomes" id="UP001518925">
    <property type="component" value="Unassembled WGS sequence"/>
</dbReference>
<organism evidence="2 3">
    <name type="scientific">Bacillus suaedaesalsae</name>
    <dbReference type="NCBI Taxonomy" id="2810349"/>
    <lineage>
        <taxon>Bacteria</taxon>
        <taxon>Bacillati</taxon>
        <taxon>Bacillota</taxon>
        <taxon>Bacilli</taxon>
        <taxon>Bacillales</taxon>
        <taxon>Bacillaceae</taxon>
        <taxon>Bacillus</taxon>
    </lineage>
</organism>
<gene>
    <name evidence="2" type="ORF">JR050_04755</name>
</gene>
<evidence type="ECO:0000313" key="2">
    <source>
        <dbReference type="EMBL" id="MBM6616990.1"/>
    </source>
</evidence>
<evidence type="ECO:0000256" key="1">
    <source>
        <dbReference type="SAM" id="MobiDB-lite"/>
    </source>
</evidence>
<dbReference type="RefSeq" id="WP_204202378.1">
    <property type="nucleotide sequence ID" value="NZ_JAFELM010000017.1"/>
</dbReference>
<sequence length="670" mass="75487">MHIEIAEFGKMSQSGNSLLKLIQNNDLPILDLLVREAIQNSLDAGISVEGHNSVYVDIGIKDINVSNFAKHLDGITERLIEKFGDTPQKALYIEDANTTGLTGSLDFRNSPNGNIFKLIYGISMAQETPGAGGSWGLGKTVYFRVGIGLVVYYSHILNDNGQYEHRLAVTLVENEKLKETIIPKSNGKVPSGIAWWGQRVEPSSDETIPITDQDMIREILKSLSIEPYEVGRLGTKIIIPFINENQLLIKHEINPTETKPWEYNVADYIRVAMQRWYAPRLANEKYRYGKYLDGHVNGERLEKDDFLPLFIELQLMYNTAVFGGKSNRYFVNDIQIRNYFEHNKANNAGRVAYKKFTKKELDMLAPLNVPSPFTCVNQKNPKGEQNAPLIAYVRKPGMIVNYATDGEWCKGLVTTEDHEYLVAIFVPNSDTKLLNPDDDVFDLEAYLRKSEMADHTSWTDIIIKSKPLDIVDKIRSQVRRKIKASFEHKEEIKEKQSMNKLARNVGKMLLPPTGFGRRASSRNRAGGTRPNTPTIKGNRVNSFSIVSQKYLDSGVLEVHFQLKLAKNVRLFTIELFIASEGGKISATDWESEDSVGTPFPAQVKHISIPNKDEIFGNLQAVQSGRKVSHAFRIEKIDKAVECLGILELTCLDPHVQVEILMKQEGSEVNG</sequence>
<comment type="caution">
    <text evidence="2">The sequence shown here is derived from an EMBL/GenBank/DDBJ whole genome shotgun (WGS) entry which is preliminary data.</text>
</comment>
<dbReference type="EMBL" id="JAFELM010000017">
    <property type="protein sequence ID" value="MBM6616990.1"/>
    <property type="molecule type" value="Genomic_DNA"/>
</dbReference>